<keyword evidence="6" id="KW-1185">Reference proteome</keyword>
<keyword evidence="1" id="KW-0805">Transcription regulation</keyword>
<dbReference type="InterPro" id="IPR018060">
    <property type="entry name" value="HTH_AraC"/>
</dbReference>
<dbReference type="InterPro" id="IPR029062">
    <property type="entry name" value="Class_I_gatase-like"/>
</dbReference>
<evidence type="ECO:0000313" key="5">
    <source>
        <dbReference type="EMBL" id="PMS33385.1"/>
    </source>
</evidence>
<dbReference type="Proteomes" id="UP000235777">
    <property type="component" value="Unassembled WGS sequence"/>
</dbReference>
<dbReference type="AlphaFoldDB" id="A0A2N7WVW7"/>
<dbReference type="InterPro" id="IPR009057">
    <property type="entry name" value="Homeodomain-like_sf"/>
</dbReference>
<keyword evidence="3" id="KW-0804">Transcription</keyword>
<gene>
    <name evidence="5" type="ORF">C0Z20_24300</name>
</gene>
<accession>A0A2N7WVW7</accession>
<dbReference type="Pfam" id="PF12833">
    <property type="entry name" value="HTH_18"/>
    <property type="match status" value="1"/>
</dbReference>
<dbReference type="SUPFAM" id="SSF46689">
    <property type="entry name" value="Homeodomain-like"/>
    <property type="match status" value="2"/>
</dbReference>
<evidence type="ECO:0000256" key="2">
    <source>
        <dbReference type="ARBA" id="ARBA00023125"/>
    </source>
</evidence>
<reference evidence="5 6" key="1">
    <citation type="submission" date="2018-01" db="EMBL/GenBank/DDBJ databases">
        <title>Whole genome analyses suggest that Burkholderia sensu lato contains two further novel genera in the rhizoxinica-symbiotica group Mycetohabitans gen. nov., and Trinickia gen. nov.: implications for the evolution of diazotrophy and nodulation in the Burkholderiaceae.</title>
        <authorList>
            <person name="Estrada-de los Santos P."/>
            <person name="Palmer M."/>
            <person name="Chavez-Ramirez B."/>
            <person name="Beukes C."/>
            <person name="Steenkamp E.T."/>
            <person name="Hirsch A.M."/>
            <person name="Manyaka P."/>
            <person name="Maluk M."/>
            <person name="Lafos M."/>
            <person name="Crook M."/>
            <person name="Gross E."/>
            <person name="Simon M.F."/>
            <person name="Bueno dos Reis Junior F."/>
            <person name="Poole P.S."/>
            <person name="Venter S.N."/>
            <person name="James E.K."/>
        </authorList>
    </citation>
    <scope>NUCLEOTIDE SEQUENCE [LARGE SCALE GENOMIC DNA]</scope>
    <source>
        <strain evidence="5 6">JPY 581</strain>
    </source>
</reference>
<keyword evidence="2" id="KW-0238">DNA-binding</keyword>
<evidence type="ECO:0000256" key="3">
    <source>
        <dbReference type="ARBA" id="ARBA00023163"/>
    </source>
</evidence>
<organism evidence="5 6">
    <name type="scientific">Trinickia symbiotica</name>
    <dbReference type="NCBI Taxonomy" id="863227"/>
    <lineage>
        <taxon>Bacteria</taxon>
        <taxon>Pseudomonadati</taxon>
        <taxon>Pseudomonadota</taxon>
        <taxon>Betaproteobacteria</taxon>
        <taxon>Burkholderiales</taxon>
        <taxon>Burkholderiaceae</taxon>
        <taxon>Trinickia</taxon>
    </lineage>
</organism>
<evidence type="ECO:0000256" key="1">
    <source>
        <dbReference type="ARBA" id="ARBA00023015"/>
    </source>
</evidence>
<dbReference type="SMART" id="SM00342">
    <property type="entry name" value="HTH_ARAC"/>
    <property type="match status" value="1"/>
</dbReference>
<name>A0A2N7WVW7_9BURK</name>
<protein>
    <recommendedName>
        <fullName evidence="4">HTH araC/xylS-type domain-containing protein</fullName>
    </recommendedName>
</protein>
<comment type="caution">
    <text evidence="5">The sequence shown here is derived from an EMBL/GenBank/DDBJ whole genome shotgun (WGS) entry which is preliminary data.</text>
</comment>
<evidence type="ECO:0000313" key="6">
    <source>
        <dbReference type="Proteomes" id="UP000235777"/>
    </source>
</evidence>
<proteinExistence type="predicted"/>
<dbReference type="OrthoDB" id="9177852at2"/>
<dbReference type="PANTHER" id="PTHR46796">
    <property type="entry name" value="HTH-TYPE TRANSCRIPTIONAL ACTIVATOR RHAS-RELATED"/>
    <property type="match status" value="1"/>
</dbReference>
<evidence type="ECO:0000259" key="4">
    <source>
        <dbReference type="PROSITE" id="PS01124"/>
    </source>
</evidence>
<dbReference type="GO" id="GO:0003700">
    <property type="term" value="F:DNA-binding transcription factor activity"/>
    <property type="evidence" value="ECO:0007669"/>
    <property type="project" value="InterPro"/>
</dbReference>
<dbReference type="EMBL" id="PNYC01000018">
    <property type="protein sequence ID" value="PMS33385.1"/>
    <property type="molecule type" value="Genomic_DNA"/>
</dbReference>
<dbReference type="Gene3D" id="3.40.50.880">
    <property type="match status" value="1"/>
</dbReference>
<dbReference type="Gene3D" id="1.10.10.60">
    <property type="entry name" value="Homeodomain-like"/>
    <property type="match status" value="1"/>
</dbReference>
<dbReference type="PANTHER" id="PTHR46796:SF6">
    <property type="entry name" value="ARAC SUBFAMILY"/>
    <property type="match status" value="1"/>
</dbReference>
<dbReference type="SUPFAM" id="SSF52317">
    <property type="entry name" value="Class I glutamine amidotransferase-like"/>
    <property type="match status" value="1"/>
</dbReference>
<dbReference type="InterPro" id="IPR050204">
    <property type="entry name" value="AraC_XylS_family_regulators"/>
</dbReference>
<dbReference type="GO" id="GO:0043565">
    <property type="term" value="F:sequence-specific DNA binding"/>
    <property type="evidence" value="ECO:0007669"/>
    <property type="project" value="InterPro"/>
</dbReference>
<sequence length="165" mass="18333">MTAGIDLALALVENDLGADVARAVARNLVVYHRRTGGQSQHSALLELEPKSDRIQAVLTYARQNLSEPLSIERLAEVARLSPRQFTRAFRQETGQTPAKAVERLRLEAARLMLEESRHTIDQIAVASGFSDLRRMREAFVRVFGRPPQSFRRSARAPASDATVIG</sequence>
<feature type="domain" description="HTH araC/xylS-type" evidence="4">
    <location>
        <begin position="55"/>
        <end position="153"/>
    </location>
</feature>
<dbReference type="PROSITE" id="PS01124">
    <property type="entry name" value="HTH_ARAC_FAMILY_2"/>
    <property type="match status" value="1"/>
</dbReference>